<evidence type="ECO:0000256" key="6">
    <source>
        <dbReference type="ARBA" id="ARBA00023159"/>
    </source>
</evidence>
<evidence type="ECO:0000256" key="4">
    <source>
        <dbReference type="ARBA" id="ARBA00023015"/>
    </source>
</evidence>
<evidence type="ECO:0000256" key="2">
    <source>
        <dbReference type="ARBA" id="ARBA00008548"/>
    </source>
</evidence>
<evidence type="ECO:0000313" key="10">
    <source>
        <dbReference type="EMBL" id="KAJ8321039.1"/>
    </source>
</evidence>
<gene>
    <name evidence="10" type="ORF">KUTeg_002626</name>
</gene>
<comment type="caution">
    <text evidence="10">The sequence shown here is derived from an EMBL/GenBank/DDBJ whole genome shotgun (WGS) entry which is preliminary data.</text>
</comment>
<name>A0ABQ9FUW1_TEGGR</name>
<evidence type="ECO:0000313" key="11">
    <source>
        <dbReference type="Proteomes" id="UP001217089"/>
    </source>
</evidence>
<keyword evidence="5" id="KW-0238">DNA-binding</keyword>
<dbReference type="InterPro" id="IPR031972">
    <property type="entry name" value="CSRNP_N"/>
</dbReference>
<comment type="subcellular location">
    <subcellularLocation>
        <location evidence="1">Nucleus</location>
    </subcellularLocation>
</comment>
<organism evidence="10 11">
    <name type="scientific">Tegillarca granosa</name>
    <name type="common">Malaysian cockle</name>
    <name type="synonym">Anadara granosa</name>
    <dbReference type="NCBI Taxonomy" id="220873"/>
    <lineage>
        <taxon>Eukaryota</taxon>
        <taxon>Metazoa</taxon>
        <taxon>Spiralia</taxon>
        <taxon>Lophotrochozoa</taxon>
        <taxon>Mollusca</taxon>
        <taxon>Bivalvia</taxon>
        <taxon>Autobranchia</taxon>
        <taxon>Pteriomorphia</taxon>
        <taxon>Arcoida</taxon>
        <taxon>Arcoidea</taxon>
        <taxon>Arcidae</taxon>
        <taxon>Tegillarca</taxon>
    </lineage>
</organism>
<reference evidence="10 11" key="1">
    <citation type="submission" date="2022-12" db="EMBL/GenBank/DDBJ databases">
        <title>Chromosome-level genome of Tegillarca granosa.</title>
        <authorList>
            <person name="Kim J."/>
        </authorList>
    </citation>
    <scope>NUCLEOTIDE SEQUENCE [LARGE SCALE GENOMIC DNA]</scope>
    <source>
        <strain evidence="10">Teg-2019</strain>
        <tissue evidence="10">Adductor muscle</tissue>
    </source>
</reference>
<keyword evidence="3" id="KW-0053">Apoptosis</keyword>
<evidence type="ECO:0000256" key="5">
    <source>
        <dbReference type="ARBA" id="ARBA00023125"/>
    </source>
</evidence>
<sequence>MGDKHSHKTTFTLADYAKEQKRIRKLILEEHRQLRRMQNMNTECNPSSDDDSDEEDSAFEDFEDFYYLQPISVRQRRALLRQSGVKKIDNTEKDQCKEIRLSREVCGCECRVFCDPESCACSLAGIKCQVDRLSFPCGCSKDGCGNKEGRVEFNPVRVRTHFIHTLMRLQLEKKEEESPLCSNNQAQTSDANKNNVGEEVNENICSEVDTIDDKDIDLTEFNSNELGSCRDCQNSDVCNAMMQEVQYATMEAEQQRLALNNMYNSQHNLQSPNTSSGNGPLPRVLLFNDSEEDIYNAENTTSYYNFKHDESSYSETSECSSEGSNTYENTDYTKTYQTLQTFDAAGEDANQEFCSRNPNSTQHFISVSTENGTQKYENLSSSNQLYKLEPISGMLSAVQNVTNNFDNSQTNSSNWRTLPHYSTMPLYTRSLLNNSTSYSNYTIMTNTTSEEIAANCPSMMGHMTHTAQSHMNVNKYDNIENYEHVQEKTYTDLDSSTTHEGQAKVYTDLDTKSTLEQEGRTYVNLNTKSGGHSHKCLVLDTNGTNSSSEVTIEPTNSFNSVLFSTSDTTNKMEHNLEASSTTLYENISEKFTTTSESCQNDITTKEVPCSNESCQSTTGQNFGEIIKESMVETVSA</sequence>
<dbReference type="Pfam" id="PF16019">
    <property type="entry name" value="CSRNP_N"/>
    <property type="match status" value="1"/>
</dbReference>
<keyword evidence="11" id="KW-1185">Reference proteome</keyword>
<evidence type="ECO:0000256" key="3">
    <source>
        <dbReference type="ARBA" id="ARBA00022703"/>
    </source>
</evidence>
<accession>A0ABQ9FUW1</accession>
<evidence type="ECO:0000256" key="7">
    <source>
        <dbReference type="ARBA" id="ARBA00023163"/>
    </source>
</evidence>
<dbReference type="PRINTS" id="PR02031">
    <property type="entry name" value="CYSSERRICHNP"/>
</dbReference>
<dbReference type="Proteomes" id="UP001217089">
    <property type="component" value="Unassembled WGS sequence"/>
</dbReference>
<proteinExistence type="inferred from homology"/>
<dbReference type="EMBL" id="JARBDR010000141">
    <property type="protein sequence ID" value="KAJ8321039.1"/>
    <property type="molecule type" value="Genomic_DNA"/>
</dbReference>
<evidence type="ECO:0000256" key="1">
    <source>
        <dbReference type="ARBA" id="ARBA00004123"/>
    </source>
</evidence>
<feature type="domain" description="Cysteine/serine-rich nuclear protein N-terminal" evidence="9">
    <location>
        <begin position="1"/>
        <end position="173"/>
    </location>
</feature>
<evidence type="ECO:0000259" key="9">
    <source>
        <dbReference type="Pfam" id="PF16019"/>
    </source>
</evidence>
<keyword evidence="7" id="KW-0804">Transcription</keyword>
<dbReference type="InterPro" id="IPR023260">
    <property type="entry name" value="Cys/Ser-rich_nuc_prot"/>
</dbReference>
<comment type="similarity">
    <text evidence="2">Belongs to the AXUD1 family.</text>
</comment>
<dbReference type="PANTHER" id="PTHR13580:SF9">
    <property type="entry name" value="AXIN1 UP-REGULATED 1, ISOFORM A"/>
    <property type="match status" value="1"/>
</dbReference>
<keyword evidence="8" id="KW-0539">Nucleus</keyword>
<evidence type="ECO:0000256" key="8">
    <source>
        <dbReference type="ARBA" id="ARBA00023242"/>
    </source>
</evidence>
<protein>
    <recommendedName>
        <fullName evidence="9">Cysteine/serine-rich nuclear protein N-terminal domain-containing protein</fullName>
    </recommendedName>
</protein>
<keyword evidence="6" id="KW-0010">Activator</keyword>
<dbReference type="PANTHER" id="PTHR13580">
    <property type="entry name" value="TGF-BETA INDUCED APOPTOSIS PROTEIN"/>
    <property type="match status" value="1"/>
</dbReference>
<keyword evidence="4" id="KW-0805">Transcription regulation</keyword>